<evidence type="ECO:0000313" key="1">
    <source>
        <dbReference type="EMBL" id="CAK7902047.1"/>
    </source>
</evidence>
<accession>A0AAV1T7X9</accession>
<organism evidence="1 2">
    <name type="scientific">Peronospora matthiolae</name>
    <dbReference type="NCBI Taxonomy" id="2874970"/>
    <lineage>
        <taxon>Eukaryota</taxon>
        <taxon>Sar</taxon>
        <taxon>Stramenopiles</taxon>
        <taxon>Oomycota</taxon>
        <taxon>Peronosporomycetes</taxon>
        <taxon>Peronosporales</taxon>
        <taxon>Peronosporaceae</taxon>
        <taxon>Peronospora</taxon>
    </lineage>
</organism>
<dbReference type="AlphaFoldDB" id="A0AAV1T7X9"/>
<protein>
    <submittedName>
        <fullName evidence="1">Uncharacterized protein</fullName>
    </submittedName>
</protein>
<comment type="caution">
    <text evidence="1">The sequence shown here is derived from an EMBL/GenBank/DDBJ whole genome shotgun (WGS) entry which is preliminary data.</text>
</comment>
<dbReference type="EMBL" id="CAKLBY020000024">
    <property type="protein sequence ID" value="CAK7902047.1"/>
    <property type="molecule type" value="Genomic_DNA"/>
</dbReference>
<dbReference type="Proteomes" id="UP001162060">
    <property type="component" value="Unassembled WGS sequence"/>
</dbReference>
<proteinExistence type="predicted"/>
<sequence>MDWEKYTLGSEFPERKKQVGGDQSVVNRVRFVRSPPPPPPPTPEIDLNTDMQLKLRVVVFLYLKQCNTSEDIFWSHILRAASEKSGVRRRMCSEVGSQVFLRVSDDEVLLCGLRGSMPVRYRVDQKWPTLFRNAFLNGAAKYSHEAVSQ</sequence>
<reference evidence="1" key="1">
    <citation type="submission" date="2024-01" db="EMBL/GenBank/DDBJ databases">
        <authorList>
            <person name="Webb A."/>
        </authorList>
    </citation>
    <scope>NUCLEOTIDE SEQUENCE</scope>
    <source>
        <strain evidence="1">Pm1</strain>
    </source>
</reference>
<name>A0AAV1T7X9_9STRA</name>
<gene>
    <name evidence="1" type="ORF">PM001_LOCUS2414</name>
</gene>
<evidence type="ECO:0000313" key="2">
    <source>
        <dbReference type="Proteomes" id="UP001162060"/>
    </source>
</evidence>